<keyword evidence="4" id="KW-1133">Transmembrane helix</keyword>
<dbReference type="PROSITE" id="PS51125">
    <property type="entry name" value="NHL"/>
    <property type="match status" value="12"/>
</dbReference>
<evidence type="ECO:0000313" key="7">
    <source>
        <dbReference type="EMBL" id="KZE78593.1"/>
    </source>
</evidence>
<dbReference type="SUPFAM" id="SSF101898">
    <property type="entry name" value="NHL repeat"/>
    <property type="match status" value="1"/>
</dbReference>
<feature type="domain" description="SLH" evidence="6">
    <location>
        <begin position="1276"/>
        <end position="1335"/>
    </location>
</feature>
<keyword evidence="8" id="KW-1185">Reference proteome</keyword>
<dbReference type="InterPro" id="IPR050952">
    <property type="entry name" value="TRIM-NHL_E3_ligases"/>
</dbReference>
<accession>A0A163XXE5</accession>
<evidence type="ECO:0000256" key="3">
    <source>
        <dbReference type="SAM" id="MobiDB-lite"/>
    </source>
</evidence>
<feature type="transmembrane region" description="Helical" evidence="4">
    <location>
        <begin position="12"/>
        <end position="31"/>
    </location>
</feature>
<feature type="repeat" description="NHL" evidence="2">
    <location>
        <begin position="298"/>
        <end position="341"/>
    </location>
</feature>
<dbReference type="SUPFAM" id="SSF63829">
    <property type="entry name" value="Calcium-dependent phosphotriesterase"/>
    <property type="match status" value="2"/>
</dbReference>
<feature type="repeat" description="NHL" evidence="2">
    <location>
        <begin position="247"/>
        <end position="290"/>
    </location>
</feature>
<sequence>MTNRRYFHSFAGKWWVWGIVFMMVSVTLFHYPVQAAEQWSQYAKIGRGSNDIVGAFSRPSGLTVDGSGNLYVADTSNNRIQKLTAATGMWSEWGKGSGAFGTRLGEFANPTSVTLDRSGNMYVADAGNDRIQKLTVATGVWSEWKSSDGRPGIRLGEFKSPKGVAVDSSGNIYVADTGNHRIQKLTAATGVWSEWKKSGGGAGTVLGEFNGPARVSVDGNDNIYVADTGNHRIQKLTAATGVWSEWKSSGGGAGSGLGEFSTPSEVAIDGSGNIYVADAGNHRIQKLTAATGVWSEWKSSTGGAGSGLGEFNNPKGVAVDGSGNVYAADSNNERVQRLDVRSGSWSEWIYIGGVIGKGLGEFKYPNGVAVDSRGNAYVADFGNHRIQKLDVSTGVWSEWKKSSGGEGSALGAFDGPTDVAVDGSGNVYVSDFYNHRVQKLTVATGVWSEWKRSGGGAGSGPGEFNYPSGVAVDGDGNVYVADSNNNRIQKLTAATGVWSEWKRSDGKSGSGLGEFNYPTGVAVDRNGNVYVADMKNHRIQKLTVATGVWSEWKKSGGGEGNGLGEFAEPYHLAVDGDGNVYVADSNNDRIQKLMASTGKWREWKRRGGGTGGGLGEFYSPLGVAVDSNGHVYVSDSDNHRVQKLEGQNTPPDAPTNVTAEVANGESQATLKFTAPVSDGGSAITGYTVTSNPGGLTASGTGSPITVTGLTYGTAYTFTVVATNDLGNSTASLPSNSVTPTASTAPGAPTHVTAEVANGESKATVKFTAPVSNGGSPITGYIVTSSPGGLTASGTGSPITVTGLTYGTAYTFTVVATNGVGNSKASLSSNSVTPTASTAPATVPGTPTAVTAVVEHGQSQATVTFTPPASNGGSTITGYIVTASPGGMTAGGTGSPITVTGLTYGTAYTFTVVAVNGVGSSAASVPSNRVMLTAPATVPGAPTNVKAVAGNGEATVTFTPPASHGGSSIVSYTVIASPGGKTATGTGSPITVIGLANGVTYTFTVIATNRIGSGTASDVSNAVRPEGSSDSGSSDNTPTSESTSSQSGPSAASESDKTGAVVLVNGQSVNAGTVKVTTIDSRKVTTVTLDRNKLEERLAKEGKSAVVTVPVNTASDVVIAELNGQMVSGMEAQQAVLEIKTDRATYRLPTRQINIQSISNQVSRSAALQDIKVQIEIAVPKMPVPAPEGTIAIVAPPLDFAVRAVYKDKTVEVTEFQAYVERTMAIPDGVDFNKITTGVAIETDGTLRHVPTKVVLSNGKYYAKINSLTNSVYSVIWHPLAFKDVERHWAQQAVNDMGSRLVVSGVSQGAFHPDQDITRAEFAAILIRGLGLKAKEGVQSFSDVERKDWFAGAVGTAYAYNLISGFEDGTFRPNEKITREQAMTIMARAMTITGLSAKTSPTSEPLLNSFADARTVSDWAKSGISDALQSGLLSGRSSTELAPKAFITRAEVAVIVRRLLQKSDLI</sequence>
<feature type="repeat" description="NHL" evidence="2">
    <location>
        <begin position="506"/>
        <end position="545"/>
    </location>
</feature>
<reference evidence="8" key="1">
    <citation type="submission" date="2016-01" db="EMBL/GenBank/DDBJ databases">
        <title>Draft genome of Chromobacterium sp. F49.</title>
        <authorList>
            <person name="Hong K.W."/>
        </authorList>
    </citation>
    <scope>NUCLEOTIDE SEQUENCE [LARGE SCALE GENOMIC DNA]</scope>
    <source>
        <strain evidence="8">M63</strain>
    </source>
</reference>
<evidence type="ECO:0000256" key="1">
    <source>
        <dbReference type="ARBA" id="ARBA00022737"/>
    </source>
</evidence>
<dbReference type="InterPro" id="IPR013783">
    <property type="entry name" value="Ig-like_fold"/>
</dbReference>
<dbReference type="PROSITE" id="PS51272">
    <property type="entry name" value="SLH"/>
    <property type="match status" value="3"/>
</dbReference>
<dbReference type="Gene3D" id="2.120.10.30">
    <property type="entry name" value="TolB, C-terminal domain"/>
    <property type="match status" value="4"/>
</dbReference>
<keyword evidence="4" id="KW-0472">Membrane</keyword>
<dbReference type="Pfam" id="PF00395">
    <property type="entry name" value="SLH"/>
    <property type="match status" value="3"/>
</dbReference>
<feature type="domain" description="SLH" evidence="6">
    <location>
        <begin position="1406"/>
        <end position="1465"/>
    </location>
</feature>
<feature type="domain" description="Fibronectin type-III" evidence="5">
    <location>
        <begin position="845"/>
        <end position="935"/>
    </location>
</feature>
<feature type="repeat" description="NHL" evidence="2">
    <location>
        <begin position="94"/>
        <end position="137"/>
    </location>
</feature>
<dbReference type="EMBL" id="LQRA01000055">
    <property type="protein sequence ID" value="KZE78593.1"/>
    <property type="molecule type" value="Genomic_DNA"/>
</dbReference>
<feature type="domain" description="Fibronectin type-III" evidence="5">
    <location>
        <begin position="937"/>
        <end position="1026"/>
    </location>
</feature>
<feature type="repeat" description="NHL" evidence="2">
    <location>
        <begin position="400"/>
        <end position="443"/>
    </location>
</feature>
<keyword evidence="4" id="KW-0812">Transmembrane</keyword>
<dbReference type="InterPro" id="IPR001119">
    <property type="entry name" value="SLH_dom"/>
</dbReference>
<dbReference type="Gene3D" id="2.60.40.10">
    <property type="entry name" value="Immunoglobulins"/>
    <property type="match status" value="4"/>
</dbReference>
<feature type="domain" description="SLH" evidence="6">
    <location>
        <begin position="1336"/>
        <end position="1399"/>
    </location>
</feature>
<feature type="repeat" description="NHL" evidence="2">
    <location>
        <begin position="196"/>
        <end position="239"/>
    </location>
</feature>
<dbReference type="SMART" id="SM00060">
    <property type="entry name" value="FN3"/>
    <property type="match status" value="4"/>
</dbReference>
<feature type="repeat" description="NHL" evidence="2">
    <location>
        <begin position="149"/>
        <end position="188"/>
    </location>
</feature>
<evidence type="ECO:0000256" key="2">
    <source>
        <dbReference type="PROSITE-ProRule" id="PRU00504"/>
    </source>
</evidence>
<dbReference type="PANTHER" id="PTHR24104:SF25">
    <property type="entry name" value="PROTEIN LIN-41"/>
    <property type="match status" value="1"/>
</dbReference>
<evidence type="ECO:0000256" key="4">
    <source>
        <dbReference type="SAM" id="Phobius"/>
    </source>
</evidence>
<dbReference type="GO" id="GO:0008270">
    <property type="term" value="F:zinc ion binding"/>
    <property type="evidence" value="ECO:0007669"/>
    <property type="project" value="UniProtKB-KW"/>
</dbReference>
<dbReference type="InterPro" id="IPR003961">
    <property type="entry name" value="FN3_dom"/>
</dbReference>
<evidence type="ECO:0000313" key="8">
    <source>
        <dbReference type="Proteomes" id="UP000076563"/>
    </source>
</evidence>
<name>A0A163XXE5_9BACL</name>
<proteinExistence type="predicted"/>
<feature type="compositionally biased region" description="Low complexity" evidence="3">
    <location>
        <begin position="1037"/>
        <end position="1052"/>
    </location>
</feature>
<feature type="repeat" description="NHL" evidence="2">
    <location>
        <begin position="451"/>
        <end position="494"/>
    </location>
</feature>
<gene>
    <name evidence="7" type="ORF">AV654_02245</name>
</gene>
<dbReference type="InterPro" id="IPR011042">
    <property type="entry name" value="6-blade_b-propeller_TolB-like"/>
</dbReference>
<keyword evidence="1" id="KW-0677">Repeat</keyword>
<feature type="compositionally biased region" description="Polar residues" evidence="3">
    <location>
        <begin position="1027"/>
        <end position="1036"/>
    </location>
</feature>
<dbReference type="PROSITE" id="PS50853">
    <property type="entry name" value="FN3"/>
    <property type="match status" value="4"/>
</dbReference>
<feature type="repeat" description="NHL" evidence="2">
    <location>
        <begin position="353"/>
        <end position="392"/>
    </location>
</feature>
<dbReference type="InterPro" id="IPR001258">
    <property type="entry name" value="NHL_repeat"/>
</dbReference>
<dbReference type="SUPFAM" id="SSF49265">
    <property type="entry name" value="Fibronectin type III"/>
    <property type="match status" value="2"/>
</dbReference>
<feature type="repeat" description="NHL" evidence="2">
    <location>
        <begin position="604"/>
        <end position="647"/>
    </location>
</feature>
<dbReference type="RefSeq" id="WP_063182763.1">
    <property type="nucleotide sequence ID" value="NZ_LQRA01000055.1"/>
</dbReference>
<comment type="caution">
    <text evidence="7">The sequence shown here is derived from an EMBL/GenBank/DDBJ whole genome shotgun (WGS) entry which is preliminary data.</text>
</comment>
<evidence type="ECO:0008006" key="9">
    <source>
        <dbReference type="Google" id="ProtNLM"/>
    </source>
</evidence>
<feature type="repeat" description="NHL" evidence="2">
    <location>
        <begin position="553"/>
        <end position="596"/>
    </location>
</feature>
<dbReference type="Gene3D" id="2.40.10.500">
    <property type="match status" value="3"/>
</dbReference>
<organism evidence="7 8">
    <name type="scientific">Paenibacillus elgii</name>
    <dbReference type="NCBI Taxonomy" id="189691"/>
    <lineage>
        <taxon>Bacteria</taxon>
        <taxon>Bacillati</taxon>
        <taxon>Bacillota</taxon>
        <taxon>Bacilli</taxon>
        <taxon>Bacillales</taxon>
        <taxon>Paenibacillaceae</taxon>
        <taxon>Paenibacillus</taxon>
    </lineage>
</organism>
<evidence type="ECO:0000259" key="6">
    <source>
        <dbReference type="PROSITE" id="PS51272"/>
    </source>
</evidence>
<dbReference type="Pfam" id="PF01436">
    <property type="entry name" value="NHL"/>
    <property type="match status" value="10"/>
</dbReference>
<feature type="region of interest" description="Disordered" evidence="3">
    <location>
        <begin position="1013"/>
        <end position="1055"/>
    </location>
</feature>
<dbReference type="OrthoDB" id="9799230at2"/>
<feature type="repeat" description="NHL" evidence="2">
    <location>
        <begin position="56"/>
        <end position="86"/>
    </location>
</feature>
<dbReference type="Proteomes" id="UP000076563">
    <property type="component" value="Unassembled WGS sequence"/>
</dbReference>
<protein>
    <recommendedName>
        <fullName evidence="9">Peptidylamidoglycolate lyase</fullName>
    </recommendedName>
</protein>
<dbReference type="InterPro" id="IPR036116">
    <property type="entry name" value="FN3_sf"/>
</dbReference>
<feature type="domain" description="Fibronectin type-III" evidence="5">
    <location>
        <begin position="747"/>
        <end position="837"/>
    </location>
</feature>
<feature type="domain" description="Fibronectin type-III" evidence="5">
    <location>
        <begin position="653"/>
        <end position="743"/>
    </location>
</feature>
<dbReference type="Pfam" id="PF00041">
    <property type="entry name" value="fn3"/>
    <property type="match status" value="4"/>
</dbReference>
<dbReference type="CDD" id="cd00063">
    <property type="entry name" value="FN3"/>
    <property type="match status" value="4"/>
</dbReference>
<dbReference type="PANTHER" id="PTHR24104">
    <property type="entry name" value="E3 UBIQUITIN-PROTEIN LIGASE NHLRC1-RELATED"/>
    <property type="match status" value="1"/>
</dbReference>
<evidence type="ECO:0000259" key="5">
    <source>
        <dbReference type="PROSITE" id="PS50853"/>
    </source>
</evidence>